<feature type="region of interest" description="Disordered" evidence="1">
    <location>
        <begin position="1"/>
        <end position="37"/>
    </location>
</feature>
<protein>
    <submittedName>
        <fullName evidence="2">Uncharacterized protein</fullName>
    </submittedName>
</protein>
<accession>A0AAD4LTS1</accession>
<name>A0AAD4LTS1_9AGAM</name>
<keyword evidence="3" id="KW-1185">Reference proteome</keyword>
<reference evidence="2" key="1">
    <citation type="journal article" date="2022" name="New Phytol.">
        <title>Evolutionary transition to the ectomycorrhizal habit in the genomes of a hyperdiverse lineage of mushroom-forming fungi.</title>
        <authorList>
            <person name="Looney B."/>
            <person name="Miyauchi S."/>
            <person name="Morin E."/>
            <person name="Drula E."/>
            <person name="Courty P.E."/>
            <person name="Kohler A."/>
            <person name="Kuo A."/>
            <person name="LaButti K."/>
            <person name="Pangilinan J."/>
            <person name="Lipzen A."/>
            <person name="Riley R."/>
            <person name="Andreopoulos W."/>
            <person name="He G."/>
            <person name="Johnson J."/>
            <person name="Nolan M."/>
            <person name="Tritt A."/>
            <person name="Barry K.W."/>
            <person name="Grigoriev I.V."/>
            <person name="Nagy L.G."/>
            <person name="Hibbett D."/>
            <person name="Henrissat B."/>
            <person name="Matheny P.B."/>
            <person name="Labbe J."/>
            <person name="Martin F.M."/>
        </authorList>
    </citation>
    <scope>NUCLEOTIDE SEQUENCE</scope>
    <source>
        <strain evidence="2">BPL690</strain>
    </source>
</reference>
<gene>
    <name evidence="2" type="ORF">B0F90DRAFT_1787773</name>
</gene>
<dbReference type="AlphaFoldDB" id="A0AAD4LTS1"/>
<feature type="non-terminal residue" evidence="2">
    <location>
        <position position="248"/>
    </location>
</feature>
<evidence type="ECO:0000256" key="1">
    <source>
        <dbReference type="SAM" id="MobiDB-lite"/>
    </source>
</evidence>
<organism evidence="2 3">
    <name type="scientific">Multifurca ochricompacta</name>
    <dbReference type="NCBI Taxonomy" id="376703"/>
    <lineage>
        <taxon>Eukaryota</taxon>
        <taxon>Fungi</taxon>
        <taxon>Dikarya</taxon>
        <taxon>Basidiomycota</taxon>
        <taxon>Agaricomycotina</taxon>
        <taxon>Agaricomycetes</taxon>
        <taxon>Russulales</taxon>
        <taxon>Russulaceae</taxon>
        <taxon>Multifurca</taxon>
    </lineage>
</organism>
<evidence type="ECO:0000313" key="2">
    <source>
        <dbReference type="EMBL" id="KAI0290199.1"/>
    </source>
</evidence>
<comment type="caution">
    <text evidence="2">The sequence shown here is derived from an EMBL/GenBank/DDBJ whole genome shotgun (WGS) entry which is preliminary data.</text>
</comment>
<dbReference type="Proteomes" id="UP001203297">
    <property type="component" value="Unassembled WGS sequence"/>
</dbReference>
<sequence>SASTLQLVSLPPRMPGPQNTKRKRAQQKKKHRTRTHASLVAAQTTHCTPSDSPSSPTLVTLLSPTTTDTHEAESLCPDPHEKFRPAWTADQLCAEFAQREILQMLCTCLWYNKSRRIGRVCPACLRLYTLDDAPPDAPTRLLSEQIISGLCSPICFMLAAYRAPAAAKVAWGRMAEDLDDATWELLDIPEPAQGRRPAGMLLKMTRLHDLGLAQLCVPELVVDDGDVQCVHNKQKIKRNSKNKCNIYL</sequence>
<evidence type="ECO:0000313" key="3">
    <source>
        <dbReference type="Proteomes" id="UP001203297"/>
    </source>
</evidence>
<dbReference type="EMBL" id="WTXG01000239">
    <property type="protein sequence ID" value="KAI0290199.1"/>
    <property type="molecule type" value="Genomic_DNA"/>
</dbReference>
<feature type="compositionally biased region" description="Basic residues" evidence="1">
    <location>
        <begin position="20"/>
        <end position="35"/>
    </location>
</feature>
<proteinExistence type="predicted"/>